<gene>
    <name evidence="1" type="ORF">METZ01_LOCUS47522</name>
</gene>
<reference evidence="1" key="1">
    <citation type="submission" date="2018-05" db="EMBL/GenBank/DDBJ databases">
        <authorList>
            <person name="Lanie J.A."/>
            <person name="Ng W.-L."/>
            <person name="Kazmierczak K.M."/>
            <person name="Andrzejewski T.M."/>
            <person name="Davidsen T.M."/>
            <person name="Wayne K.J."/>
            <person name="Tettelin H."/>
            <person name="Glass J.I."/>
            <person name="Rusch D."/>
            <person name="Podicherti R."/>
            <person name="Tsui H.-C.T."/>
            <person name="Winkler M.E."/>
        </authorList>
    </citation>
    <scope>NUCLEOTIDE SEQUENCE</scope>
</reference>
<name>A0A381RUM1_9ZZZZ</name>
<dbReference type="EMBL" id="UINC01002255">
    <property type="protein sequence ID" value="SUZ94668.1"/>
    <property type="molecule type" value="Genomic_DNA"/>
</dbReference>
<organism evidence="1">
    <name type="scientific">marine metagenome</name>
    <dbReference type="NCBI Taxonomy" id="408172"/>
    <lineage>
        <taxon>unclassified sequences</taxon>
        <taxon>metagenomes</taxon>
        <taxon>ecological metagenomes</taxon>
    </lineage>
</organism>
<proteinExistence type="predicted"/>
<protein>
    <recommendedName>
        <fullName evidence="2">Alpha-galactosidase NEW3 domain-containing protein</fullName>
    </recommendedName>
</protein>
<evidence type="ECO:0000313" key="1">
    <source>
        <dbReference type="EMBL" id="SUZ94668.1"/>
    </source>
</evidence>
<dbReference type="PANTHER" id="PTHR39198">
    <property type="entry name" value="HYPOTHETICAL MEMBRANE PROTEIN, CONSERVED"/>
    <property type="match status" value="1"/>
</dbReference>
<accession>A0A381RUM1</accession>
<sequence>MNKSMLSALAVVALFVTAALAVPARAEGLDVIPGGDFGLESFGSANASAYFDIDISNTGSVDFDSVSADADFVEDGWEDAEVSFWDEDSNSGEGSIAWEGLAAGATIYLNIAAPVPSGASPGDMGTLKVTITADSDSEVVEFSIRVTNWRADYETESPPSFARGDMNTYDVEVWNTAEDEDGNGVAITDEITLEYVGVLPGWSVSFDENDEFISTKTLYGLGAGESTMIPVYVTLNDDVAAGPATIELQASSTDPESDDGNYYMQPPGSLSLPADVQAYSGATIGGEGSQSATVDGGTLSWDFTVKNDGNVLDSFALTWDTAGLPSTWSTDAADGSTDYLNMNAHYSGTVTLTIPAGESAAESGGFTLTATSTADSSWSTSADFSASVAQSFGMTVAVAADAITAEPGNAADFSFTVSNTGNGFDTYTIGVETLATTYSPTTPADTGSLAAGGSTQFVLGTTVPAGSPAHANSGNFTVTVTSSDGATAVSTDVSVDTAQVFGLAWSYRADDNGDNINSISVDQGSSGQIGLVLTNTGNGADTATMALSNAPSYADLADADPKVLVAGGEITVWVDLTPAGDEATGAEAFQVQATGGGGAVTSGDLTATVVEKSTGGGDGGTITVEDEDDGGLPGFGLLAALSALGAALLLRRRS</sequence>
<dbReference type="PANTHER" id="PTHR39198:SF1">
    <property type="entry name" value="ALPHA-GALACTOSIDASE NEW3 DOMAIN-CONTAINING PROTEIN"/>
    <property type="match status" value="1"/>
</dbReference>
<dbReference type="AlphaFoldDB" id="A0A381RUM1"/>
<evidence type="ECO:0008006" key="2">
    <source>
        <dbReference type="Google" id="ProtNLM"/>
    </source>
</evidence>